<dbReference type="Proteomes" id="UP001237592">
    <property type="component" value="Unassembled WGS sequence"/>
</dbReference>
<evidence type="ECO:0000313" key="2">
    <source>
        <dbReference type="EMBL" id="MDQ4629880.1"/>
    </source>
</evidence>
<gene>
    <name evidence="2" type="ORF">RB624_28700</name>
</gene>
<name>A0ABU0Y264_9BURK</name>
<evidence type="ECO:0008006" key="4">
    <source>
        <dbReference type="Google" id="ProtNLM"/>
    </source>
</evidence>
<protein>
    <recommendedName>
        <fullName evidence="4">DUF3304 domain-containing protein</fullName>
    </recommendedName>
</protein>
<sequence length="166" mass="18378">MRDKDGRNAATQTLAPSPRSRRHSLGLIGLGLMMPLAACRQSVRKEIWLNVEVISYIDHVITNIFFNGTPLGVMNRYGATGTIAGVQIPFGVQTLHWELDGPKGTPRIGEVVTAKGPLVISPEQIPPRTRYLGIHLYPDDRVEFTFVEGPPEPTARGQKIRADRKK</sequence>
<evidence type="ECO:0000256" key="1">
    <source>
        <dbReference type="SAM" id="MobiDB-lite"/>
    </source>
</evidence>
<organism evidence="2 3">
    <name type="scientific">Janthinobacterium lividum</name>
    <dbReference type="NCBI Taxonomy" id="29581"/>
    <lineage>
        <taxon>Bacteria</taxon>
        <taxon>Pseudomonadati</taxon>
        <taxon>Pseudomonadota</taxon>
        <taxon>Betaproteobacteria</taxon>
        <taxon>Burkholderiales</taxon>
        <taxon>Oxalobacteraceae</taxon>
        <taxon>Janthinobacterium</taxon>
    </lineage>
</organism>
<dbReference type="EMBL" id="JAVFKP010000018">
    <property type="protein sequence ID" value="MDQ4629880.1"/>
    <property type="molecule type" value="Genomic_DNA"/>
</dbReference>
<reference evidence="2 3" key="1">
    <citation type="submission" date="2023-08" db="EMBL/GenBank/DDBJ databases">
        <title>Draft genome sequence of Janthinobacterium lividum.</title>
        <authorList>
            <person name="Chun B.H."/>
            <person name="Lee Y."/>
        </authorList>
    </citation>
    <scope>NUCLEOTIDE SEQUENCE [LARGE SCALE GENOMIC DNA]</scope>
    <source>
        <strain evidence="2 3">AMJK</strain>
    </source>
</reference>
<proteinExistence type="predicted"/>
<comment type="caution">
    <text evidence="2">The sequence shown here is derived from an EMBL/GenBank/DDBJ whole genome shotgun (WGS) entry which is preliminary data.</text>
</comment>
<evidence type="ECO:0000313" key="3">
    <source>
        <dbReference type="Proteomes" id="UP001237592"/>
    </source>
</evidence>
<keyword evidence="3" id="KW-1185">Reference proteome</keyword>
<accession>A0ABU0Y264</accession>
<dbReference type="RefSeq" id="WP_143450940.1">
    <property type="nucleotide sequence ID" value="NZ_JAVFKP010000018.1"/>
</dbReference>
<feature type="region of interest" description="Disordered" evidence="1">
    <location>
        <begin position="1"/>
        <end position="20"/>
    </location>
</feature>